<protein>
    <submittedName>
        <fullName evidence="1">Uncharacterized protein</fullName>
    </submittedName>
</protein>
<accession>A0A380BUA4</accession>
<evidence type="ECO:0000313" key="1">
    <source>
        <dbReference type="EMBL" id="SUJ07241.1"/>
    </source>
</evidence>
<organism evidence="1 2">
    <name type="scientific">Sphingobacterium spiritivorum</name>
    <name type="common">Flavobacterium spiritivorum</name>
    <dbReference type="NCBI Taxonomy" id="258"/>
    <lineage>
        <taxon>Bacteria</taxon>
        <taxon>Pseudomonadati</taxon>
        <taxon>Bacteroidota</taxon>
        <taxon>Sphingobacteriia</taxon>
        <taxon>Sphingobacteriales</taxon>
        <taxon>Sphingobacteriaceae</taxon>
        <taxon>Sphingobacterium</taxon>
    </lineage>
</organism>
<dbReference type="EMBL" id="UGYW01000002">
    <property type="protein sequence ID" value="SUJ07241.1"/>
    <property type="molecule type" value="Genomic_DNA"/>
</dbReference>
<proteinExistence type="predicted"/>
<dbReference type="AlphaFoldDB" id="A0A380BUA4"/>
<gene>
    <name evidence="1" type="ORF">NCTC11388_01738</name>
</gene>
<reference evidence="1 2" key="1">
    <citation type="submission" date="2018-06" db="EMBL/GenBank/DDBJ databases">
        <authorList>
            <consortium name="Pathogen Informatics"/>
            <person name="Doyle S."/>
        </authorList>
    </citation>
    <scope>NUCLEOTIDE SEQUENCE [LARGE SCALE GENOMIC DNA]</scope>
    <source>
        <strain evidence="1 2">NCTC11388</strain>
    </source>
</reference>
<sequence length="63" mass="7605">MLKPLKVLNALMKFVFFDQELLNNTEYFDDIYTLASTFYNNIPTKNKVILWSKFANEWSNEEY</sequence>
<evidence type="ECO:0000313" key="2">
    <source>
        <dbReference type="Proteomes" id="UP000254893"/>
    </source>
</evidence>
<dbReference type="Proteomes" id="UP000254893">
    <property type="component" value="Unassembled WGS sequence"/>
</dbReference>
<name>A0A380BUA4_SPHSI</name>